<dbReference type="Gene3D" id="3.40.50.1820">
    <property type="entry name" value="alpha/beta hydrolase"/>
    <property type="match status" value="1"/>
</dbReference>
<evidence type="ECO:0000259" key="2">
    <source>
        <dbReference type="Pfam" id="PF07859"/>
    </source>
</evidence>
<gene>
    <name evidence="3" type="ORF">R3P38DRAFT_2910956</name>
</gene>
<reference evidence="3 4" key="1">
    <citation type="journal article" date="2024" name="J Genomics">
        <title>Draft genome sequencing and assembly of Favolaschia claudopus CIRM-BRFM 2984 isolated from oak limbs.</title>
        <authorList>
            <person name="Navarro D."/>
            <person name="Drula E."/>
            <person name="Chaduli D."/>
            <person name="Cazenave R."/>
            <person name="Ahrendt S."/>
            <person name="Wang J."/>
            <person name="Lipzen A."/>
            <person name="Daum C."/>
            <person name="Barry K."/>
            <person name="Grigoriev I.V."/>
            <person name="Favel A."/>
            <person name="Rosso M.N."/>
            <person name="Martin F."/>
        </authorList>
    </citation>
    <scope>NUCLEOTIDE SEQUENCE [LARGE SCALE GENOMIC DNA]</scope>
    <source>
        <strain evidence="3 4">CIRM-BRFM 2984</strain>
    </source>
</reference>
<feature type="domain" description="Alpha/beta hydrolase fold-3" evidence="2">
    <location>
        <begin position="68"/>
        <end position="280"/>
    </location>
</feature>
<name>A0AAW0CA13_9AGAR</name>
<dbReference type="Pfam" id="PF07859">
    <property type="entry name" value="Abhydrolase_3"/>
    <property type="match status" value="1"/>
</dbReference>
<dbReference type="GO" id="GO:0016787">
    <property type="term" value="F:hydrolase activity"/>
    <property type="evidence" value="ECO:0007669"/>
    <property type="project" value="UniProtKB-KW"/>
</dbReference>
<dbReference type="AlphaFoldDB" id="A0AAW0CA13"/>
<evidence type="ECO:0000256" key="1">
    <source>
        <dbReference type="ARBA" id="ARBA00022801"/>
    </source>
</evidence>
<evidence type="ECO:0000313" key="4">
    <source>
        <dbReference type="Proteomes" id="UP001362999"/>
    </source>
</evidence>
<sequence>MDAIAQMQETDIMKVVFPTISTLIPLLAPKRPAILDARKTFKYGATERHQLDVYYPPSSTTTDSSPILFYVYGGGFASGGRTLPAPADLAYGNVGLYFASRGFITVIPDYRLAPETTYPGPAEDLRDALKWAVDHPDELGPNADLSTVFFLGHSAGGTHTATMFLETSILAGAPELARRIKGVAIASAPFHFEGESEGGGADVREKADIYYGSASATQLHNPLVLLRRMNETSMKLLPRLVLITCENDPEWFKTVLRDFHQELAKREVNAKLITAKVHNHISFSMALGTGQGEEWAEELVDWARTTA</sequence>
<dbReference type="InterPro" id="IPR013094">
    <property type="entry name" value="AB_hydrolase_3"/>
</dbReference>
<evidence type="ECO:0000313" key="3">
    <source>
        <dbReference type="EMBL" id="KAK7036194.1"/>
    </source>
</evidence>
<dbReference type="EMBL" id="JAWWNJ010000019">
    <property type="protein sequence ID" value="KAK7036194.1"/>
    <property type="molecule type" value="Genomic_DNA"/>
</dbReference>
<proteinExistence type="predicted"/>
<dbReference type="SUPFAM" id="SSF53474">
    <property type="entry name" value="alpha/beta-Hydrolases"/>
    <property type="match status" value="1"/>
</dbReference>
<accession>A0AAW0CA13</accession>
<dbReference type="InterPro" id="IPR029058">
    <property type="entry name" value="AB_hydrolase_fold"/>
</dbReference>
<dbReference type="InterPro" id="IPR050300">
    <property type="entry name" value="GDXG_lipolytic_enzyme"/>
</dbReference>
<organism evidence="3 4">
    <name type="scientific">Favolaschia claudopus</name>
    <dbReference type="NCBI Taxonomy" id="2862362"/>
    <lineage>
        <taxon>Eukaryota</taxon>
        <taxon>Fungi</taxon>
        <taxon>Dikarya</taxon>
        <taxon>Basidiomycota</taxon>
        <taxon>Agaricomycotina</taxon>
        <taxon>Agaricomycetes</taxon>
        <taxon>Agaricomycetidae</taxon>
        <taxon>Agaricales</taxon>
        <taxon>Marasmiineae</taxon>
        <taxon>Mycenaceae</taxon>
        <taxon>Favolaschia</taxon>
    </lineage>
</organism>
<protein>
    <submittedName>
        <fullName evidence="3">Esterase lipase thioesterase family protein</fullName>
    </submittedName>
</protein>
<dbReference type="PANTHER" id="PTHR48081">
    <property type="entry name" value="AB HYDROLASE SUPERFAMILY PROTEIN C4A8.06C"/>
    <property type="match status" value="1"/>
</dbReference>
<keyword evidence="1" id="KW-0378">Hydrolase</keyword>
<comment type="caution">
    <text evidence="3">The sequence shown here is derived from an EMBL/GenBank/DDBJ whole genome shotgun (WGS) entry which is preliminary data.</text>
</comment>
<keyword evidence="4" id="KW-1185">Reference proteome</keyword>
<dbReference type="Proteomes" id="UP001362999">
    <property type="component" value="Unassembled WGS sequence"/>
</dbReference>